<feature type="compositionally biased region" description="Polar residues" evidence="4">
    <location>
        <begin position="496"/>
        <end position="509"/>
    </location>
</feature>
<dbReference type="SUPFAM" id="SSF46785">
    <property type="entry name" value="Winged helix' DNA-binding domain"/>
    <property type="match status" value="1"/>
</dbReference>
<feature type="compositionally biased region" description="Basic and acidic residues" evidence="4">
    <location>
        <begin position="417"/>
        <end position="433"/>
    </location>
</feature>
<dbReference type="AlphaFoldDB" id="A0A154P6B7"/>
<dbReference type="Proteomes" id="UP000076502">
    <property type="component" value="Unassembled WGS sequence"/>
</dbReference>
<dbReference type="FunFam" id="1.10.150.50:FF:000014">
    <property type="entry name" value="Protein c-ets-1 isoform 1"/>
    <property type="match status" value="1"/>
</dbReference>
<dbReference type="FunFam" id="1.10.10.10:FF:000586">
    <property type="entry name" value="Uncharacterized protein, isoform B"/>
    <property type="match status" value="1"/>
</dbReference>
<feature type="region of interest" description="Disordered" evidence="4">
    <location>
        <begin position="493"/>
        <end position="531"/>
    </location>
</feature>
<dbReference type="Pfam" id="PF00178">
    <property type="entry name" value="Ets"/>
    <property type="match status" value="1"/>
</dbReference>
<keyword evidence="8" id="KW-1185">Reference proteome</keyword>
<keyword evidence="3" id="KW-0539">Nucleus</keyword>
<dbReference type="PRINTS" id="PR00454">
    <property type="entry name" value="ETSDOMAIN"/>
</dbReference>
<dbReference type="GO" id="GO:0005634">
    <property type="term" value="C:nucleus"/>
    <property type="evidence" value="ECO:0007669"/>
    <property type="project" value="UniProtKB-SubCell"/>
</dbReference>
<dbReference type="Pfam" id="PF02198">
    <property type="entry name" value="SAM_PNT"/>
    <property type="match status" value="1"/>
</dbReference>
<evidence type="ECO:0000256" key="1">
    <source>
        <dbReference type="ARBA" id="ARBA00005562"/>
    </source>
</evidence>
<feature type="domain" description="ETS" evidence="5">
    <location>
        <begin position="901"/>
        <end position="981"/>
    </location>
</feature>
<dbReference type="InterPro" id="IPR036390">
    <property type="entry name" value="WH_DNA-bd_sf"/>
</dbReference>
<evidence type="ECO:0000256" key="4">
    <source>
        <dbReference type="SAM" id="MobiDB-lite"/>
    </source>
</evidence>
<reference evidence="7 8" key="1">
    <citation type="submission" date="2015-07" db="EMBL/GenBank/DDBJ databases">
        <title>The genome of Dufourea novaeangliae.</title>
        <authorList>
            <person name="Pan H."/>
            <person name="Kapheim K."/>
        </authorList>
    </citation>
    <scope>NUCLEOTIDE SEQUENCE [LARGE SCALE GENOMIC DNA]</scope>
    <source>
        <strain evidence="7">0120121106</strain>
        <tissue evidence="7">Whole body</tissue>
    </source>
</reference>
<dbReference type="PROSITE" id="PS00346">
    <property type="entry name" value="ETS_DOMAIN_2"/>
    <property type="match status" value="1"/>
</dbReference>
<dbReference type="Gene3D" id="1.10.150.50">
    <property type="entry name" value="Transcription Factor, Ets-1"/>
    <property type="match status" value="1"/>
</dbReference>
<dbReference type="PANTHER" id="PTHR11849">
    <property type="entry name" value="ETS"/>
    <property type="match status" value="1"/>
</dbReference>
<gene>
    <name evidence="7" type="ORF">WN55_09800</name>
</gene>
<dbReference type="PANTHER" id="PTHR11849:SF289">
    <property type="entry name" value="ETS-LIKE PROTEIN POINTED"/>
    <property type="match status" value="1"/>
</dbReference>
<dbReference type="Gene3D" id="1.10.10.10">
    <property type="entry name" value="Winged helix-like DNA-binding domain superfamily/Winged helix DNA-binding domain"/>
    <property type="match status" value="1"/>
</dbReference>
<evidence type="ECO:0000313" key="7">
    <source>
        <dbReference type="EMBL" id="KZC07381.1"/>
    </source>
</evidence>
<comment type="similarity">
    <text evidence="1 3">Belongs to the ETS family.</text>
</comment>
<evidence type="ECO:0000313" key="8">
    <source>
        <dbReference type="Proteomes" id="UP000076502"/>
    </source>
</evidence>
<feature type="compositionally biased region" description="Polar residues" evidence="4">
    <location>
        <begin position="380"/>
        <end position="389"/>
    </location>
</feature>
<dbReference type="STRING" id="178035.A0A154P6B7"/>
<organism evidence="7 8">
    <name type="scientific">Dufourea novaeangliae</name>
    <name type="common">Sweat bee</name>
    <dbReference type="NCBI Taxonomy" id="178035"/>
    <lineage>
        <taxon>Eukaryota</taxon>
        <taxon>Metazoa</taxon>
        <taxon>Ecdysozoa</taxon>
        <taxon>Arthropoda</taxon>
        <taxon>Hexapoda</taxon>
        <taxon>Insecta</taxon>
        <taxon>Pterygota</taxon>
        <taxon>Neoptera</taxon>
        <taxon>Endopterygota</taxon>
        <taxon>Hymenoptera</taxon>
        <taxon>Apocrita</taxon>
        <taxon>Aculeata</taxon>
        <taxon>Apoidea</taxon>
        <taxon>Anthophila</taxon>
        <taxon>Halictidae</taxon>
        <taxon>Rophitinae</taxon>
        <taxon>Dufourea</taxon>
    </lineage>
</organism>
<name>A0A154P6B7_DUFNO</name>
<evidence type="ECO:0000259" key="6">
    <source>
        <dbReference type="PROSITE" id="PS51433"/>
    </source>
</evidence>
<accession>A0A154P6B7</accession>
<feature type="domain" description="PNT" evidence="6">
    <location>
        <begin position="227"/>
        <end position="313"/>
    </location>
</feature>
<dbReference type="InterPro" id="IPR036388">
    <property type="entry name" value="WH-like_DNA-bd_sf"/>
</dbReference>
<dbReference type="SUPFAM" id="SSF47769">
    <property type="entry name" value="SAM/Pointed domain"/>
    <property type="match status" value="1"/>
</dbReference>
<feature type="compositionally biased region" description="Low complexity" evidence="4">
    <location>
        <begin position="395"/>
        <end position="408"/>
    </location>
</feature>
<dbReference type="GO" id="GO:0000981">
    <property type="term" value="F:DNA-binding transcription factor activity, RNA polymerase II-specific"/>
    <property type="evidence" value="ECO:0007669"/>
    <property type="project" value="TreeGrafter"/>
</dbReference>
<dbReference type="SMART" id="SM00251">
    <property type="entry name" value="SAM_PNT"/>
    <property type="match status" value="1"/>
</dbReference>
<dbReference type="InterPro" id="IPR003118">
    <property type="entry name" value="Pointed_dom"/>
</dbReference>
<dbReference type="OrthoDB" id="10067219at2759"/>
<dbReference type="SMART" id="SM00413">
    <property type="entry name" value="ETS"/>
    <property type="match status" value="1"/>
</dbReference>
<dbReference type="PROSITE" id="PS50061">
    <property type="entry name" value="ETS_DOMAIN_3"/>
    <property type="match status" value="1"/>
</dbReference>
<feature type="compositionally biased region" description="Basic residues" evidence="4">
    <location>
        <begin position="594"/>
        <end position="606"/>
    </location>
</feature>
<evidence type="ECO:0000259" key="5">
    <source>
        <dbReference type="PROSITE" id="PS50061"/>
    </source>
</evidence>
<dbReference type="PROSITE" id="PS00345">
    <property type="entry name" value="ETS_DOMAIN_1"/>
    <property type="match status" value="1"/>
</dbReference>
<sequence length="1009" mass="110545">MDMESLYDYGDEEQDFYEESPGTRKGYPIDHRSIKGLIVVCLDCTFPCCQIQVYPSVITKIELRSILVVPNMPDKTSRYATVRTKDHGLFRAALASKRDARGVGSYLGGGSISDGGGGMLTVMAKLMKQELASDAEEEGLVPALPGRFTSMRKVPSLSDLSDPESSLGTPTCCTPTATGRPMLLLSLSFSLSWEVGKIRLELVDDIPAQVPPLTPGTNKKMTEALEASFASWEKERVRLNITKDPRQWSEAAVAHWLHWAIGEFSLEGVAMQPWQHMTGKQICAMGKESFLARAPAFMGDILWEHLEILQKGSRLATEDLSPFSHSDVDAAPAKASLENVPGNVYESVCVPDLGDFLGYQAGGDGGANQVTTPEHKSPGTPASSVASNSSDRRTGSQPTSSTLQPPSTAVSLPSRQYHNDDERMERGRSREAGTRWNELCSSAFESIDEEKRKGEETLEEFLTFLAYKWKRCEGRKQLHECARASPPRVGARRIAASSTNAPNHPSQRDVTAGVASVETSSRPTGQQAPPPAIIVGGTYVNNDIVQATTTTTSSSGPAASSSEMVLQMLDTLMTGHEPFYADYPSYQEAETLTHPHHQHHHTHQHAIARNTGMPPVSLDATTHTPGGYNHLRSPVCQDENQRDETSPPPHSHSTQAPNSHSSTPNSNNNNNNNNNNTANNAYIHLRNLNQLKTETNYSNHHITEHLQGGGGGLTSGNDLAGTGTNETDLRVTQTATESYMTPAHYSGYDEASEYHSLPQDHQPPHPYNIDASPEFYSTSGIQLEPKYQPSPFKNYPRGRYHEGYSESGYGQYDATPFQTVPGSGSGGGAGGVTGDQWSVGPIGEHVSHHPAFLASLAPRDSSNPHHPASIGNNPDQKPLLQSAMIAGYTSSGPCFTGSGPIQLWQFLLELLTDKSCQGFISWTGDGWEFKLTDPDEVARRWGIRKNKPKMNYEKLSRGLRYYYDKNIIHKTAGKRYVYRFVCDLQSLLGYSPEELHAMVDLKPEKKEED</sequence>
<evidence type="ECO:0000256" key="3">
    <source>
        <dbReference type="RuleBase" id="RU004019"/>
    </source>
</evidence>
<evidence type="ECO:0000256" key="2">
    <source>
        <dbReference type="ARBA" id="ARBA00023125"/>
    </source>
</evidence>
<feature type="region of interest" description="Disordered" evidence="4">
    <location>
        <begin position="593"/>
        <end position="679"/>
    </location>
</feature>
<feature type="compositionally biased region" description="Low complexity" evidence="4">
    <location>
        <begin position="656"/>
        <end position="679"/>
    </location>
</feature>
<feature type="region of interest" description="Disordered" evidence="4">
    <location>
        <begin position="360"/>
        <end position="433"/>
    </location>
</feature>
<feature type="compositionally biased region" description="Polar residues" evidence="4">
    <location>
        <begin position="517"/>
        <end position="527"/>
    </location>
</feature>
<dbReference type="GO" id="GO:0043565">
    <property type="term" value="F:sequence-specific DNA binding"/>
    <property type="evidence" value="ECO:0007669"/>
    <property type="project" value="InterPro"/>
</dbReference>
<comment type="subcellular location">
    <subcellularLocation>
        <location evidence="3">Nucleus</location>
    </subcellularLocation>
</comment>
<dbReference type="InterPro" id="IPR013761">
    <property type="entry name" value="SAM/pointed_sf"/>
</dbReference>
<dbReference type="InterPro" id="IPR046328">
    <property type="entry name" value="ETS_fam"/>
</dbReference>
<proteinExistence type="inferred from homology"/>
<keyword evidence="2 3" id="KW-0238">DNA-binding</keyword>
<dbReference type="GO" id="GO:0030154">
    <property type="term" value="P:cell differentiation"/>
    <property type="evidence" value="ECO:0007669"/>
    <property type="project" value="TreeGrafter"/>
</dbReference>
<dbReference type="InterPro" id="IPR000418">
    <property type="entry name" value="Ets_dom"/>
</dbReference>
<dbReference type="EMBL" id="KQ434825">
    <property type="protein sequence ID" value="KZC07381.1"/>
    <property type="molecule type" value="Genomic_DNA"/>
</dbReference>
<protein>
    <submittedName>
        <fullName evidence="7">Transforming protein p54/c-ets-1</fullName>
    </submittedName>
</protein>
<dbReference type="PROSITE" id="PS51433">
    <property type="entry name" value="PNT"/>
    <property type="match status" value="1"/>
</dbReference>
<dbReference type="CDD" id="cd08533">
    <property type="entry name" value="SAM_PNT-ETS-1_2"/>
    <property type="match status" value="1"/>
</dbReference>